<organism evidence="1">
    <name type="scientific">marine sediment metagenome</name>
    <dbReference type="NCBI Taxonomy" id="412755"/>
    <lineage>
        <taxon>unclassified sequences</taxon>
        <taxon>metagenomes</taxon>
        <taxon>ecological metagenomes</taxon>
    </lineage>
</organism>
<name>A0A0F9RKP9_9ZZZZ</name>
<dbReference type="AlphaFoldDB" id="A0A0F9RKP9"/>
<feature type="non-terminal residue" evidence="1">
    <location>
        <position position="50"/>
    </location>
</feature>
<gene>
    <name evidence="1" type="ORF">LCGC14_0583140</name>
</gene>
<evidence type="ECO:0000313" key="1">
    <source>
        <dbReference type="EMBL" id="KKN55324.1"/>
    </source>
</evidence>
<sequence length="50" mass="5339">METKPHLRILSLGAGVQSTAVLLMSCQGVLPPLDAAVFADTGWEPKAVYR</sequence>
<reference evidence="1" key="1">
    <citation type="journal article" date="2015" name="Nature">
        <title>Complex archaea that bridge the gap between prokaryotes and eukaryotes.</title>
        <authorList>
            <person name="Spang A."/>
            <person name="Saw J.H."/>
            <person name="Jorgensen S.L."/>
            <person name="Zaremba-Niedzwiedzka K."/>
            <person name="Martijn J."/>
            <person name="Lind A.E."/>
            <person name="van Eijk R."/>
            <person name="Schleper C."/>
            <person name="Guy L."/>
            <person name="Ettema T.J."/>
        </authorList>
    </citation>
    <scope>NUCLEOTIDE SEQUENCE</scope>
</reference>
<accession>A0A0F9RKP9</accession>
<dbReference type="EMBL" id="LAZR01000889">
    <property type="protein sequence ID" value="KKN55324.1"/>
    <property type="molecule type" value="Genomic_DNA"/>
</dbReference>
<proteinExistence type="predicted"/>
<comment type="caution">
    <text evidence="1">The sequence shown here is derived from an EMBL/GenBank/DDBJ whole genome shotgun (WGS) entry which is preliminary data.</text>
</comment>
<dbReference type="PROSITE" id="PS51257">
    <property type="entry name" value="PROKAR_LIPOPROTEIN"/>
    <property type="match status" value="1"/>
</dbReference>
<protein>
    <submittedName>
        <fullName evidence="1">Uncharacterized protein</fullName>
    </submittedName>
</protein>